<organism evidence="2 3">
    <name type="scientific">Pseudoxanthomonas putridarboris</name>
    <dbReference type="NCBI Taxonomy" id="752605"/>
    <lineage>
        <taxon>Bacteria</taxon>
        <taxon>Pseudomonadati</taxon>
        <taxon>Pseudomonadota</taxon>
        <taxon>Gammaproteobacteria</taxon>
        <taxon>Lysobacterales</taxon>
        <taxon>Lysobacteraceae</taxon>
        <taxon>Pseudoxanthomonas</taxon>
    </lineage>
</organism>
<accession>A0ABU9J1Z2</accession>
<feature type="transmembrane region" description="Helical" evidence="1">
    <location>
        <begin position="110"/>
        <end position="143"/>
    </location>
</feature>
<gene>
    <name evidence="2" type="ORF">AAD027_11490</name>
</gene>
<keyword evidence="1" id="KW-0472">Membrane</keyword>
<dbReference type="Proteomes" id="UP001459204">
    <property type="component" value="Unassembled WGS sequence"/>
</dbReference>
<feature type="transmembrane region" description="Helical" evidence="1">
    <location>
        <begin position="77"/>
        <end position="98"/>
    </location>
</feature>
<comment type="caution">
    <text evidence="2">The sequence shown here is derived from an EMBL/GenBank/DDBJ whole genome shotgun (WGS) entry which is preliminary data.</text>
</comment>
<evidence type="ECO:0000256" key="1">
    <source>
        <dbReference type="SAM" id="Phobius"/>
    </source>
</evidence>
<dbReference type="EMBL" id="JBBWWT010000004">
    <property type="protein sequence ID" value="MEL1264980.1"/>
    <property type="molecule type" value="Genomic_DNA"/>
</dbReference>
<reference evidence="2 3" key="1">
    <citation type="submission" date="2024-04" db="EMBL/GenBank/DDBJ databases">
        <title>Draft genome sequence of Pseudoxanthomonas putridarboris WD12.</title>
        <authorList>
            <person name="Oh J."/>
        </authorList>
    </citation>
    <scope>NUCLEOTIDE SEQUENCE [LARGE SCALE GENOMIC DNA]</scope>
    <source>
        <strain evidence="2 3">WD12</strain>
    </source>
</reference>
<name>A0ABU9J1Z2_9GAMM</name>
<keyword evidence="1" id="KW-0812">Transmembrane</keyword>
<feature type="transmembrane region" description="Helical" evidence="1">
    <location>
        <begin position="12"/>
        <end position="30"/>
    </location>
</feature>
<keyword evidence="3" id="KW-1185">Reference proteome</keyword>
<evidence type="ECO:0000313" key="2">
    <source>
        <dbReference type="EMBL" id="MEL1264980.1"/>
    </source>
</evidence>
<evidence type="ECO:0000313" key="3">
    <source>
        <dbReference type="Proteomes" id="UP001459204"/>
    </source>
</evidence>
<keyword evidence="1" id="KW-1133">Transmembrane helix</keyword>
<sequence>MKPHRRIKLSTIGLVLGAAALLVAIVHFWIGASAPSVPIEDRIADKVVAIRDTTVDRLLGRSAPERVPEPPVDMDRLVIAATSVLGGLAFVLAMFGFARREPRRACVGAAVLGAAAILFPFVIGAIGAVIVMLALAALLSVFFG</sequence>
<protein>
    <submittedName>
        <fullName evidence="2">Uncharacterized protein</fullName>
    </submittedName>
</protein>
<proteinExistence type="predicted"/>